<feature type="compositionally biased region" description="Polar residues" evidence="1">
    <location>
        <begin position="7"/>
        <end position="19"/>
    </location>
</feature>
<feature type="compositionally biased region" description="Polar residues" evidence="1">
    <location>
        <begin position="161"/>
        <end position="176"/>
    </location>
</feature>
<feature type="compositionally biased region" description="Low complexity" evidence="1">
    <location>
        <begin position="110"/>
        <end position="124"/>
    </location>
</feature>
<name>A0A1B6IWB4_9HEMI</name>
<protein>
    <submittedName>
        <fullName evidence="2">Uncharacterized protein</fullName>
    </submittedName>
</protein>
<dbReference type="EMBL" id="GECU01016465">
    <property type="protein sequence ID" value="JAS91241.1"/>
    <property type="molecule type" value="Transcribed_RNA"/>
</dbReference>
<feature type="compositionally biased region" description="Pro residues" evidence="1">
    <location>
        <begin position="197"/>
        <end position="216"/>
    </location>
</feature>
<feature type="compositionally biased region" description="Polar residues" evidence="1">
    <location>
        <begin position="218"/>
        <end position="235"/>
    </location>
</feature>
<sequence>EKRSYQEQRYGSVGQNRSSPAPERDVRKELVFTGGNTKREQPSPAPVARKEIYHYESKTTRSGSANSRDLSPPQDRRQTSPSPARQQLASVRTYNYSSSDEVPRTPTLHRSPSPAGGRSSSSTAVRQYNYSNRDFSPDNHRQPPVRSPSPTSTTKVTTVRNYYNTPQEPPRNTSKITTVNSYSYNTSSRDTRQEVPRSPPPHRSPSPVSFTPPPLPSTNKSTTVKTYNFEQSSNAPYVRPKSPQPVQKFSPSDPSRTLTYQVSPPPLQPSQPTVITYKYSSQTTHSTKYPGEENVPLLPRPFPTPSPTPDQQQQQPPKKLDELMAQFSDTDIQHHQETSTRYLPVREPAVQRMEASPPVAPAAPPTPPPSGPSPAATAAAMQVKSKNIAGPPVYYPPGVELFAKKEESMMQSQSGGGKYKAKAKYEYESSSKMKTKESSGKAVVPVCLPVCCAMPCVIM</sequence>
<dbReference type="PANTHER" id="PTHR41156:SF1">
    <property type="entry name" value="ZASP-LIKE MOTIF DOMAIN-CONTAINING PROTEIN"/>
    <property type="match status" value="1"/>
</dbReference>
<evidence type="ECO:0000256" key="1">
    <source>
        <dbReference type="SAM" id="MobiDB-lite"/>
    </source>
</evidence>
<feature type="compositionally biased region" description="Low complexity" evidence="1">
    <location>
        <begin position="177"/>
        <end position="188"/>
    </location>
</feature>
<feature type="compositionally biased region" description="Pro residues" evidence="1">
    <location>
        <begin position="298"/>
        <end position="308"/>
    </location>
</feature>
<feature type="compositionally biased region" description="Polar residues" evidence="1">
    <location>
        <begin position="125"/>
        <end position="134"/>
    </location>
</feature>
<feature type="compositionally biased region" description="Polar residues" evidence="1">
    <location>
        <begin position="244"/>
        <end position="262"/>
    </location>
</feature>
<dbReference type="AlphaFoldDB" id="A0A1B6IWB4"/>
<feature type="compositionally biased region" description="Low complexity" evidence="1">
    <location>
        <begin position="142"/>
        <end position="160"/>
    </location>
</feature>
<accession>A0A1B6IWB4</accession>
<feature type="compositionally biased region" description="Polar residues" evidence="1">
    <location>
        <begin position="79"/>
        <end position="100"/>
    </location>
</feature>
<proteinExistence type="predicted"/>
<dbReference type="PANTHER" id="PTHR41156">
    <property type="entry name" value="AGAP006184-PA"/>
    <property type="match status" value="1"/>
</dbReference>
<feature type="compositionally biased region" description="Polar residues" evidence="1">
    <location>
        <begin position="60"/>
        <end position="69"/>
    </location>
</feature>
<feature type="compositionally biased region" description="Polar residues" evidence="1">
    <location>
        <begin position="278"/>
        <end position="287"/>
    </location>
</feature>
<reference evidence="2" key="1">
    <citation type="submission" date="2015-11" db="EMBL/GenBank/DDBJ databases">
        <title>De novo transcriptome assembly of four potential Pierce s Disease insect vectors from Arizona vineyards.</title>
        <authorList>
            <person name="Tassone E.E."/>
        </authorList>
    </citation>
    <scope>NUCLEOTIDE SEQUENCE</scope>
</reference>
<organism evidence="2">
    <name type="scientific">Homalodisca liturata</name>
    <dbReference type="NCBI Taxonomy" id="320908"/>
    <lineage>
        <taxon>Eukaryota</taxon>
        <taxon>Metazoa</taxon>
        <taxon>Ecdysozoa</taxon>
        <taxon>Arthropoda</taxon>
        <taxon>Hexapoda</taxon>
        <taxon>Insecta</taxon>
        <taxon>Pterygota</taxon>
        <taxon>Neoptera</taxon>
        <taxon>Paraneoptera</taxon>
        <taxon>Hemiptera</taxon>
        <taxon>Auchenorrhyncha</taxon>
        <taxon>Membracoidea</taxon>
        <taxon>Cicadellidae</taxon>
        <taxon>Cicadellinae</taxon>
        <taxon>Proconiini</taxon>
        <taxon>Homalodisca</taxon>
    </lineage>
</organism>
<evidence type="ECO:0000313" key="2">
    <source>
        <dbReference type="EMBL" id="JAS91241.1"/>
    </source>
</evidence>
<feature type="compositionally biased region" description="Basic and acidic residues" evidence="1">
    <location>
        <begin position="48"/>
        <end position="59"/>
    </location>
</feature>
<feature type="non-terminal residue" evidence="2">
    <location>
        <position position="1"/>
    </location>
</feature>
<feature type="compositionally biased region" description="Pro residues" evidence="1">
    <location>
        <begin position="358"/>
        <end position="372"/>
    </location>
</feature>
<feature type="region of interest" description="Disordered" evidence="1">
    <location>
        <begin position="1"/>
        <end position="324"/>
    </location>
</feature>
<feature type="region of interest" description="Disordered" evidence="1">
    <location>
        <begin position="351"/>
        <end position="381"/>
    </location>
</feature>
<gene>
    <name evidence="2" type="ORF">g.28496</name>
</gene>